<dbReference type="PROSITE" id="PS51171">
    <property type="entry name" value="PREPHENATE_DEHYDR_3"/>
    <property type="match status" value="1"/>
</dbReference>
<evidence type="ECO:0000256" key="2">
    <source>
        <dbReference type="ARBA" id="ARBA00013147"/>
    </source>
</evidence>
<proteinExistence type="predicted"/>
<dbReference type="PIRSF" id="PIRSF001500">
    <property type="entry name" value="Chor_mut_pdt_Ppr"/>
    <property type="match status" value="1"/>
</dbReference>
<evidence type="ECO:0000256" key="7">
    <source>
        <dbReference type="ARBA" id="ARBA00047848"/>
    </source>
</evidence>
<dbReference type="Gene3D" id="3.40.190.10">
    <property type="entry name" value="Periplasmic binding protein-like II"/>
    <property type="match status" value="2"/>
</dbReference>
<comment type="catalytic activity">
    <reaction evidence="7">
        <text>prephenate + H(+) = 3-phenylpyruvate + CO2 + H2O</text>
        <dbReference type="Rhea" id="RHEA:21648"/>
        <dbReference type="ChEBI" id="CHEBI:15377"/>
        <dbReference type="ChEBI" id="CHEBI:15378"/>
        <dbReference type="ChEBI" id="CHEBI:16526"/>
        <dbReference type="ChEBI" id="CHEBI:18005"/>
        <dbReference type="ChEBI" id="CHEBI:29934"/>
        <dbReference type="EC" id="4.2.1.51"/>
    </reaction>
</comment>
<feature type="domain" description="Prephenate dehydratase" evidence="10">
    <location>
        <begin position="32"/>
        <end position="209"/>
    </location>
</feature>
<evidence type="ECO:0000259" key="11">
    <source>
        <dbReference type="PROSITE" id="PS51671"/>
    </source>
</evidence>
<dbReference type="SUPFAM" id="SSF55021">
    <property type="entry name" value="ACT-like"/>
    <property type="match status" value="1"/>
</dbReference>
<name>A0A562SRI5_9BACT</name>
<dbReference type="PANTHER" id="PTHR21022:SF19">
    <property type="entry name" value="PREPHENATE DEHYDRATASE-RELATED"/>
    <property type="match status" value="1"/>
</dbReference>
<dbReference type="Gene3D" id="3.30.70.260">
    <property type="match status" value="1"/>
</dbReference>
<dbReference type="GO" id="GO:0004664">
    <property type="term" value="F:prephenate dehydratase activity"/>
    <property type="evidence" value="ECO:0007669"/>
    <property type="project" value="UniProtKB-EC"/>
</dbReference>
<protein>
    <recommendedName>
        <fullName evidence="2">prephenate dehydratase</fullName>
        <ecNumber evidence="2">4.2.1.51</ecNumber>
    </recommendedName>
</protein>
<dbReference type="AlphaFoldDB" id="A0A562SRI5"/>
<keyword evidence="4" id="KW-0057">Aromatic amino acid biosynthesis</keyword>
<keyword evidence="6" id="KW-0456">Lyase</keyword>
<evidence type="ECO:0000256" key="1">
    <source>
        <dbReference type="ARBA" id="ARBA00004741"/>
    </source>
</evidence>
<dbReference type="InterPro" id="IPR045865">
    <property type="entry name" value="ACT-like_dom_sf"/>
</dbReference>
<evidence type="ECO:0000256" key="6">
    <source>
        <dbReference type="ARBA" id="ARBA00023239"/>
    </source>
</evidence>
<evidence type="ECO:0000256" key="4">
    <source>
        <dbReference type="ARBA" id="ARBA00023141"/>
    </source>
</evidence>
<feature type="compositionally biased region" description="Basic and acidic residues" evidence="9">
    <location>
        <begin position="1"/>
        <end position="11"/>
    </location>
</feature>
<accession>A0A562SRI5</accession>
<dbReference type="CDD" id="cd13631">
    <property type="entry name" value="PBP2_Ct-PDT_like"/>
    <property type="match status" value="1"/>
</dbReference>
<evidence type="ECO:0000313" key="13">
    <source>
        <dbReference type="Proteomes" id="UP000316167"/>
    </source>
</evidence>
<dbReference type="EC" id="4.2.1.51" evidence="2"/>
<dbReference type="InterPro" id="IPR001086">
    <property type="entry name" value="Preph_deHydtase"/>
</dbReference>
<dbReference type="InterPro" id="IPR002912">
    <property type="entry name" value="ACT_dom"/>
</dbReference>
<feature type="site" description="Essential for prephenate dehydratase activity" evidence="8">
    <location>
        <position position="202"/>
    </location>
</feature>
<feature type="domain" description="ACT" evidence="11">
    <location>
        <begin position="222"/>
        <end position="298"/>
    </location>
</feature>
<dbReference type="Proteomes" id="UP000316167">
    <property type="component" value="Unassembled WGS sequence"/>
</dbReference>
<sequence>MSLEMTSKKTESVTSEVSADASSPLRGRRGPKVTIQGYEGSFHQEAARQFFGKDVEVIPCATFREVVKIGANKKESDGAVMAIENSIAGSILPNYNLLQKSNLTIVGEVYLHIKQNLIVNQGVKLEDIKEVHSHTMALQQCYDYLDKYKWKLVETEDTALSAKHIYQHKSKHVAAIASKLAAELYGLNVIAPGIQTMKNNYTRFLILQREQNGSIEQANKASVNFVTDHSKGSLARVLGQIADGGINLSKLQSFPIPGSDFKYSFHADMEFETIEQFHKVIEAIKPSTVELKIYGVYKNGKTV</sequence>
<organism evidence="12 13">
    <name type="scientific">Lacibacter cauensis</name>
    <dbReference type="NCBI Taxonomy" id="510947"/>
    <lineage>
        <taxon>Bacteria</taxon>
        <taxon>Pseudomonadati</taxon>
        <taxon>Bacteroidota</taxon>
        <taxon>Chitinophagia</taxon>
        <taxon>Chitinophagales</taxon>
        <taxon>Chitinophagaceae</taxon>
        <taxon>Lacibacter</taxon>
    </lineage>
</organism>
<comment type="pathway">
    <text evidence="1">Amino-acid biosynthesis; L-phenylalanine biosynthesis; phenylpyruvate from prephenate: step 1/1.</text>
</comment>
<keyword evidence="3" id="KW-0028">Amino-acid biosynthesis</keyword>
<evidence type="ECO:0000256" key="9">
    <source>
        <dbReference type="SAM" id="MobiDB-lite"/>
    </source>
</evidence>
<dbReference type="GO" id="GO:0005737">
    <property type="term" value="C:cytoplasm"/>
    <property type="evidence" value="ECO:0007669"/>
    <property type="project" value="TreeGrafter"/>
</dbReference>
<feature type="region of interest" description="Disordered" evidence="9">
    <location>
        <begin position="1"/>
        <end position="31"/>
    </location>
</feature>
<dbReference type="InterPro" id="IPR008242">
    <property type="entry name" value="Chor_mutase/pphenate_deHydtase"/>
</dbReference>
<dbReference type="CDD" id="cd04905">
    <property type="entry name" value="ACT_CM-PDT"/>
    <property type="match status" value="1"/>
</dbReference>
<keyword evidence="13" id="KW-1185">Reference proteome</keyword>
<dbReference type="PANTHER" id="PTHR21022">
    <property type="entry name" value="PREPHENATE DEHYDRATASE P PROTEIN"/>
    <property type="match status" value="1"/>
</dbReference>
<gene>
    <name evidence="12" type="ORF">IQ13_1984</name>
</gene>
<evidence type="ECO:0000256" key="8">
    <source>
        <dbReference type="PIRSR" id="PIRSR001500-2"/>
    </source>
</evidence>
<dbReference type="UniPathway" id="UPA00121">
    <property type="reaction ID" value="UER00345"/>
</dbReference>
<evidence type="ECO:0000259" key="10">
    <source>
        <dbReference type="PROSITE" id="PS51171"/>
    </source>
</evidence>
<evidence type="ECO:0000256" key="3">
    <source>
        <dbReference type="ARBA" id="ARBA00022605"/>
    </source>
</evidence>
<evidence type="ECO:0000256" key="5">
    <source>
        <dbReference type="ARBA" id="ARBA00023222"/>
    </source>
</evidence>
<dbReference type="Pfam" id="PF00800">
    <property type="entry name" value="PDT"/>
    <property type="match status" value="1"/>
</dbReference>
<comment type="caution">
    <text evidence="12">The sequence shown here is derived from an EMBL/GenBank/DDBJ whole genome shotgun (WGS) entry which is preliminary data.</text>
</comment>
<reference evidence="12 13" key="1">
    <citation type="journal article" date="2015" name="Stand. Genomic Sci.">
        <title>Genomic Encyclopedia of Bacterial and Archaeal Type Strains, Phase III: the genomes of soil and plant-associated and newly described type strains.</title>
        <authorList>
            <person name="Whitman W.B."/>
            <person name="Woyke T."/>
            <person name="Klenk H.P."/>
            <person name="Zhou Y."/>
            <person name="Lilburn T.G."/>
            <person name="Beck B.J."/>
            <person name="De Vos P."/>
            <person name="Vandamme P."/>
            <person name="Eisen J.A."/>
            <person name="Garrity G."/>
            <person name="Hugenholtz P."/>
            <person name="Kyrpides N.C."/>
        </authorList>
    </citation>
    <scope>NUCLEOTIDE SEQUENCE [LARGE SCALE GENOMIC DNA]</scope>
    <source>
        <strain evidence="12 13">CGMCC 1.7271</strain>
    </source>
</reference>
<feature type="compositionally biased region" description="Polar residues" evidence="9">
    <location>
        <begin position="12"/>
        <end position="21"/>
    </location>
</feature>
<dbReference type="SUPFAM" id="SSF53850">
    <property type="entry name" value="Periplasmic binding protein-like II"/>
    <property type="match status" value="1"/>
</dbReference>
<keyword evidence="5" id="KW-0584">Phenylalanine biosynthesis</keyword>
<evidence type="ECO:0000313" key="12">
    <source>
        <dbReference type="EMBL" id="TWI83865.1"/>
    </source>
</evidence>
<dbReference type="EMBL" id="VLLE01000003">
    <property type="protein sequence ID" value="TWI83865.1"/>
    <property type="molecule type" value="Genomic_DNA"/>
</dbReference>
<dbReference type="PROSITE" id="PS51671">
    <property type="entry name" value="ACT"/>
    <property type="match status" value="1"/>
</dbReference>
<dbReference type="GO" id="GO:0009094">
    <property type="term" value="P:L-phenylalanine biosynthetic process"/>
    <property type="evidence" value="ECO:0007669"/>
    <property type="project" value="UniProtKB-UniPathway"/>
</dbReference>